<dbReference type="AlphaFoldDB" id="A0A9W8AVR0"/>
<evidence type="ECO:0000256" key="8">
    <source>
        <dbReference type="ARBA" id="ARBA00023136"/>
    </source>
</evidence>
<keyword evidence="8 10" id="KW-0472">Membrane</keyword>
<comment type="caution">
    <text evidence="12">The sequence shown here is derived from an EMBL/GenBank/DDBJ whole genome shotgun (WGS) entry which is preliminary data.</text>
</comment>
<organism evidence="12 13">
    <name type="scientific">Dispira parvispora</name>
    <dbReference type="NCBI Taxonomy" id="1520584"/>
    <lineage>
        <taxon>Eukaryota</taxon>
        <taxon>Fungi</taxon>
        <taxon>Fungi incertae sedis</taxon>
        <taxon>Zoopagomycota</taxon>
        <taxon>Kickxellomycotina</taxon>
        <taxon>Dimargaritomycetes</taxon>
        <taxon>Dimargaritales</taxon>
        <taxon>Dimargaritaceae</taxon>
        <taxon>Dispira</taxon>
    </lineage>
</organism>
<accession>A0A9W8AVR0</accession>
<keyword evidence="13" id="KW-1185">Reference proteome</keyword>
<evidence type="ECO:0000256" key="7">
    <source>
        <dbReference type="ARBA" id="ARBA00023016"/>
    </source>
</evidence>
<proteinExistence type="inferred from homology"/>
<evidence type="ECO:0000256" key="5">
    <source>
        <dbReference type="ARBA" id="ARBA00022692"/>
    </source>
</evidence>
<dbReference type="SUPFAM" id="SSF50044">
    <property type="entry name" value="SH3-domain"/>
    <property type="match status" value="1"/>
</dbReference>
<evidence type="ECO:0000259" key="11">
    <source>
        <dbReference type="PROSITE" id="PS50002"/>
    </source>
</evidence>
<dbReference type="InterPro" id="IPR001452">
    <property type="entry name" value="SH3_domain"/>
</dbReference>
<evidence type="ECO:0000256" key="9">
    <source>
        <dbReference type="PROSITE-ProRule" id="PRU00192"/>
    </source>
</evidence>
<keyword evidence="7" id="KW-0346">Stress response</keyword>
<feature type="domain" description="SH3" evidence="11">
    <location>
        <begin position="182"/>
        <end position="242"/>
    </location>
</feature>
<dbReference type="InterPro" id="IPR035522">
    <property type="entry name" value="Sho1_SH3"/>
</dbReference>
<evidence type="ECO:0000313" key="12">
    <source>
        <dbReference type="EMBL" id="KAJ1968619.1"/>
    </source>
</evidence>
<evidence type="ECO:0000313" key="13">
    <source>
        <dbReference type="Proteomes" id="UP001150925"/>
    </source>
</evidence>
<protein>
    <submittedName>
        <fullName evidence="12">Transmembrane osmosensor</fullName>
    </submittedName>
</protein>
<reference evidence="12" key="1">
    <citation type="submission" date="2022-07" db="EMBL/GenBank/DDBJ databases">
        <title>Phylogenomic reconstructions and comparative analyses of Kickxellomycotina fungi.</title>
        <authorList>
            <person name="Reynolds N.K."/>
            <person name="Stajich J.E."/>
            <person name="Barry K."/>
            <person name="Grigoriev I.V."/>
            <person name="Crous P."/>
            <person name="Smith M.E."/>
        </authorList>
    </citation>
    <scope>NUCLEOTIDE SEQUENCE</scope>
    <source>
        <strain evidence="12">RSA 1196</strain>
    </source>
</reference>
<evidence type="ECO:0000256" key="6">
    <source>
        <dbReference type="ARBA" id="ARBA00022989"/>
    </source>
</evidence>
<sequence>MYESRLLFNQPVYLGIFTMALGGWVTAFVGALLESGTVSYRTWLFIALTFAVLAATALAIMSRALNYYRVVLISFYSVMFACLVFSIDEHIYRQETGRQVCGAGFIFVAFSLAVLIIVFGSSDGSYVATQVQHWGGDVGMHHHLPDHSMVAKTLATSGSHTMSVANSQVIRIPSMPLIPATTYAYKARAKYMYEANPDDPNELSFEKDEILEIFEIKGKWWQARKQDDSVGIVPSNYLEIIN</sequence>
<comment type="similarity">
    <text evidence="2">Belongs to the SHO1 family.</text>
</comment>
<evidence type="ECO:0000256" key="2">
    <source>
        <dbReference type="ARBA" id="ARBA00009739"/>
    </source>
</evidence>
<feature type="transmembrane region" description="Helical" evidence="10">
    <location>
        <begin position="12"/>
        <end position="33"/>
    </location>
</feature>
<dbReference type="OrthoDB" id="5983572at2759"/>
<dbReference type="PRINTS" id="PR00452">
    <property type="entry name" value="SH3DOMAIN"/>
</dbReference>
<name>A0A9W8AVR0_9FUNG</name>
<evidence type="ECO:0000256" key="3">
    <source>
        <dbReference type="ARBA" id="ARBA00022443"/>
    </source>
</evidence>
<dbReference type="CDD" id="cd11855">
    <property type="entry name" value="SH3_Sho1p"/>
    <property type="match status" value="1"/>
</dbReference>
<comment type="subcellular location">
    <subcellularLocation>
        <location evidence="1">Cell membrane</location>
        <topology evidence="1">Multi-pass membrane protein</topology>
    </subcellularLocation>
</comment>
<feature type="transmembrane region" description="Helical" evidence="10">
    <location>
        <begin position="40"/>
        <end position="61"/>
    </location>
</feature>
<dbReference type="InterPro" id="IPR036028">
    <property type="entry name" value="SH3-like_dom_sf"/>
</dbReference>
<dbReference type="Proteomes" id="UP001150925">
    <property type="component" value="Unassembled WGS sequence"/>
</dbReference>
<keyword evidence="5 10" id="KW-0812">Transmembrane</keyword>
<dbReference type="EMBL" id="JANBPY010000156">
    <property type="protein sequence ID" value="KAJ1968619.1"/>
    <property type="molecule type" value="Genomic_DNA"/>
</dbReference>
<keyword evidence="6 10" id="KW-1133">Transmembrane helix</keyword>
<evidence type="ECO:0000256" key="10">
    <source>
        <dbReference type="SAM" id="Phobius"/>
    </source>
</evidence>
<evidence type="ECO:0000256" key="1">
    <source>
        <dbReference type="ARBA" id="ARBA00004651"/>
    </source>
</evidence>
<keyword evidence="4" id="KW-1003">Cell membrane</keyword>
<keyword evidence="3 9" id="KW-0728">SH3 domain</keyword>
<gene>
    <name evidence="12" type="primary">SHO1</name>
    <name evidence="12" type="ORF">IWQ62_001130</name>
</gene>
<dbReference type="GO" id="GO:0005886">
    <property type="term" value="C:plasma membrane"/>
    <property type="evidence" value="ECO:0007669"/>
    <property type="project" value="UniProtKB-SubCell"/>
</dbReference>
<dbReference type="Pfam" id="PF00018">
    <property type="entry name" value="SH3_1"/>
    <property type="match status" value="1"/>
</dbReference>
<evidence type="ECO:0000256" key="4">
    <source>
        <dbReference type="ARBA" id="ARBA00022475"/>
    </source>
</evidence>
<feature type="transmembrane region" description="Helical" evidence="10">
    <location>
        <begin position="67"/>
        <end position="88"/>
    </location>
</feature>
<dbReference type="PROSITE" id="PS50002">
    <property type="entry name" value="SH3"/>
    <property type="match status" value="1"/>
</dbReference>
<dbReference type="Gene3D" id="2.30.30.40">
    <property type="entry name" value="SH3 Domains"/>
    <property type="match status" value="1"/>
</dbReference>
<feature type="transmembrane region" description="Helical" evidence="10">
    <location>
        <begin position="100"/>
        <end position="120"/>
    </location>
</feature>
<dbReference type="SMART" id="SM00326">
    <property type="entry name" value="SH3"/>
    <property type="match status" value="1"/>
</dbReference>